<dbReference type="InterPro" id="IPR029028">
    <property type="entry name" value="Alpha/beta_knot_MTases"/>
</dbReference>
<evidence type="ECO:0000256" key="8">
    <source>
        <dbReference type="ARBA" id="ARBA00093361"/>
    </source>
</evidence>
<dbReference type="EC" id="2.1.1.34" evidence="9"/>
<evidence type="ECO:0000256" key="4">
    <source>
        <dbReference type="ARBA" id="ARBA00022691"/>
    </source>
</evidence>
<protein>
    <recommendedName>
        <fullName evidence="10">tRNA (guanosine(18)-2'-O)-methyltransferase TARBP1</fullName>
        <ecNumber evidence="9">2.1.1.34</ecNumber>
    </recommendedName>
    <alternativeName>
        <fullName evidence="11">TAR RNA-binding protein 1</fullName>
    </alternativeName>
</protein>
<dbReference type="GO" id="GO:0141100">
    <property type="term" value="F:tRNA (guanine(18)-2'-O)-methyltransferase activity"/>
    <property type="evidence" value="ECO:0007669"/>
    <property type="project" value="UniProtKB-EC"/>
</dbReference>
<comment type="similarity">
    <text evidence="1">Belongs to the class IV-like SAM-binding methyltransferase superfamily. RNA methyltransferase TrmH family.</text>
</comment>
<comment type="catalytic activity">
    <reaction evidence="7">
        <text>guanosine(18) in tRNA + S-adenosyl-L-methionine = 2'-O-methylguanosine(18) in tRNA + S-adenosyl-L-homocysteine + H(+)</text>
        <dbReference type="Rhea" id="RHEA:20077"/>
        <dbReference type="Rhea" id="RHEA-COMP:10190"/>
        <dbReference type="Rhea" id="RHEA-COMP:10192"/>
        <dbReference type="ChEBI" id="CHEBI:15378"/>
        <dbReference type="ChEBI" id="CHEBI:57856"/>
        <dbReference type="ChEBI" id="CHEBI:59789"/>
        <dbReference type="ChEBI" id="CHEBI:74269"/>
        <dbReference type="ChEBI" id="CHEBI:74445"/>
        <dbReference type="EC" id="2.1.1.34"/>
    </reaction>
    <physiologicalReaction direction="left-to-right" evidence="7">
        <dbReference type="Rhea" id="RHEA:20078"/>
    </physiologicalReaction>
</comment>
<dbReference type="InterPro" id="IPR044748">
    <property type="entry name" value="Trm3/TARBP1_C"/>
</dbReference>
<keyword evidence="14" id="KW-1185">Reference proteome</keyword>
<evidence type="ECO:0000256" key="7">
    <source>
        <dbReference type="ARBA" id="ARBA00093266"/>
    </source>
</evidence>
<evidence type="ECO:0000256" key="11">
    <source>
        <dbReference type="ARBA" id="ARBA00093656"/>
    </source>
</evidence>
<keyword evidence="5" id="KW-0694">RNA-binding</keyword>
<evidence type="ECO:0000259" key="12">
    <source>
        <dbReference type="Pfam" id="PF00588"/>
    </source>
</evidence>
<evidence type="ECO:0000313" key="13">
    <source>
        <dbReference type="EMBL" id="KAF7413191.1"/>
    </source>
</evidence>
<evidence type="ECO:0000256" key="3">
    <source>
        <dbReference type="ARBA" id="ARBA00022679"/>
    </source>
</evidence>
<reference evidence="13" key="1">
    <citation type="journal article" date="2020" name="G3 (Bethesda)">
        <title>High-Quality Assemblies for Three Invasive Social Wasps from the &lt;i&gt;Vespula&lt;/i&gt; Genus.</title>
        <authorList>
            <person name="Harrop T.W.R."/>
            <person name="Guhlin J."/>
            <person name="McLaughlin G.M."/>
            <person name="Permina E."/>
            <person name="Stockwell P."/>
            <person name="Gilligan J."/>
            <person name="Le Lec M.F."/>
            <person name="Gruber M.A.M."/>
            <person name="Quinn O."/>
            <person name="Lovegrove M."/>
            <person name="Duncan E.J."/>
            <person name="Remnant E.J."/>
            <person name="Van Eeckhoven J."/>
            <person name="Graham B."/>
            <person name="Knapp R.A."/>
            <person name="Langford K.W."/>
            <person name="Kronenberg Z."/>
            <person name="Press M.O."/>
            <person name="Eacker S.M."/>
            <person name="Wilson-Rankin E.E."/>
            <person name="Purcell J."/>
            <person name="Lester P.J."/>
            <person name="Dearden P.K."/>
        </authorList>
    </citation>
    <scope>NUCLEOTIDE SEQUENCE</scope>
    <source>
        <strain evidence="13">Volc-1</strain>
    </source>
</reference>
<proteinExistence type="inferred from homology"/>
<keyword evidence="4" id="KW-0949">S-adenosyl-L-methionine</keyword>
<dbReference type="Gene3D" id="3.40.1280.10">
    <property type="match status" value="1"/>
</dbReference>
<evidence type="ECO:0000256" key="10">
    <source>
        <dbReference type="ARBA" id="ARBA00093636"/>
    </source>
</evidence>
<evidence type="ECO:0000256" key="5">
    <source>
        <dbReference type="ARBA" id="ARBA00022884"/>
    </source>
</evidence>
<accession>A0A834KZQ0</accession>
<evidence type="ECO:0000256" key="2">
    <source>
        <dbReference type="ARBA" id="ARBA00022603"/>
    </source>
</evidence>
<dbReference type="InterPro" id="IPR001537">
    <property type="entry name" value="SpoU_MeTrfase"/>
</dbReference>
<dbReference type="Pfam" id="PF00588">
    <property type="entry name" value="SpoU_methylase"/>
    <property type="match status" value="1"/>
</dbReference>
<keyword evidence="3" id="KW-0808">Transferase</keyword>
<dbReference type="InterPro" id="IPR045330">
    <property type="entry name" value="TRM3/TARBP1"/>
</dbReference>
<dbReference type="InterPro" id="IPR029026">
    <property type="entry name" value="tRNA_m1G_MTases_N"/>
</dbReference>
<dbReference type="GO" id="GO:0030488">
    <property type="term" value="P:tRNA methylation"/>
    <property type="evidence" value="ECO:0007669"/>
    <property type="project" value="InterPro"/>
</dbReference>
<dbReference type="PANTHER" id="PTHR12029">
    <property type="entry name" value="RNA METHYLTRANSFERASE"/>
    <property type="match status" value="1"/>
</dbReference>
<keyword evidence="2" id="KW-0489">Methyltransferase</keyword>
<dbReference type="FunFam" id="3.40.1280.10:FF:000010">
    <property type="entry name" value="probable methyltransferase TARBP1"/>
    <property type="match status" value="1"/>
</dbReference>
<dbReference type="CDD" id="cd18091">
    <property type="entry name" value="SpoU-like_TRM3-like"/>
    <property type="match status" value="1"/>
</dbReference>
<evidence type="ECO:0000256" key="9">
    <source>
        <dbReference type="ARBA" id="ARBA00093594"/>
    </source>
</evidence>
<dbReference type="Proteomes" id="UP000600918">
    <property type="component" value="Unassembled WGS sequence"/>
</dbReference>
<evidence type="ECO:0000256" key="1">
    <source>
        <dbReference type="ARBA" id="ARBA00007228"/>
    </source>
</evidence>
<comment type="function">
    <text evidence="8">S-adenosyl-L-methionine-dependent 2'-O-ribose methyltransferase that catalyzes the formation of 2'-O-methylguanosine at position 18 (Gm18) in a subset of tRNA. Selectively mediates Gm18 methylation of tRNAGln-TTG/CTG and tRNASer-TGA/GCT. Gm18 modification can enhance the stability of modified tRNAs.</text>
</comment>
<feature type="domain" description="tRNA/rRNA methyltransferase SpoU type" evidence="12">
    <location>
        <begin position="1346"/>
        <end position="1487"/>
    </location>
</feature>
<evidence type="ECO:0000313" key="14">
    <source>
        <dbReference type="Proteomes" id="UP000600918"/>
    </source>
</evidence>
<name>A0A834KZQ0_VESPE</name>
<dbReference type="PANTHER" id="PTHR12029:SF11">
    <property type="entry name" value="METHYLTRANSFERASE TARBP1-RELATED"/>
    <property type="match status" value="1"/>
</dbReference>
<sequence>MDLHKKYMQFFTNNISILEMIDTSFKDDPFVHLHRLVESCNNEIIQNTLDMKKLQTFRTILCYEYQLRSHSSNICEYTNLEDFSFQNIENILFPQNQWRSMSEILILYDILLLQMVLYCDMQSIKKKLEHFRKFRNFNLNNSNETRELYMKVLECFLETLQLQCYLFKNGKQKEYEEFISLYIEDIKCLITTKDDIQWRSLASIIPKLNCTFEKKEVVFPIWNLFLNELKDLKDLLVTINILADHYFSLEKDSLCDLYYDLYCKDRFWWIISQGLESFVQQYRKWALFLMKKATDFMSEINFENSHVEKSTLTPFICNTCSTNIKNNKEKFFLVLEALEEKQKHLILPALTYLPGLIKSNEVCGNCFNIIWLGCIFKRILQHENNNIVKLGLLNICNMDIIMYDEQFLGFFVNILNNTFLYEIESDKNETEIIKELTALFSRIIRHKNKFIVKFLYHISLIKWDPVAIFYVTHILHNVFEENQYYIELENNDLQAIQKLISLNLNSPIFSHFPLIVHSPTLRIAANINIIKMISYSSISINDLGLLANVLSTFPSEVLRRGSNTWEIIIKWLPKVIAKCNASNFICHISEKYLLKNQSEIDVKTFALMIFLLYDAKLIFHFESCPAIQAIKTCLDSLIGSDMRPYSNLYSNIKILELISYLLEVNMGNRNNITQMLFPYGDIAMRVVMKNLRKATMTLCYEDLNKFLNIIITFFNNRDLLFSKEAMCMYAENLLVNINNVKGTEYLSTLHILLHCQNTNLALHSKEMYKFCIINMYKFQVLNNEYCYTEKEKGKIMSHYYFLMTKLMHNYFQQFSMELWKIEWCDIISNLLQLEGIKIIPTVAIILKTIIEKNGLQCSNDIKSFTSTVQLCWRITFLNKKDGIFLVAVKNLVAIIMNSKFLELPNIVTIINPFLTQLIQESDNIPNLKRILLIQMESLDVNNIFYNKINFDELLLACLLHGYAIRRDKKIENQTYSYIEKNFQHFYKLHLSFTDNNNDAIVRAQAIVLLHKIITKKPEYASIFLHSVLAELEKNKNKRYFKDSHLHRIKHRLIQILLVLEPVLNTESISSLQETLCNLILLESNQHSIRLMQEWLLIRIFVKYTNLHNKLWNFFEESLLKRPGCTSSIASVIYHVALLLSEQTQCDFLRQAMPYIACCCLGQNYNMRLYNQVILVKLYELLKCLNFDDIILEYAGLYNAAFKSLQHGNLMKNSLKIQDDFYFSVFHPIDDYSLQTIYFEIPRLSTMDADEWIAPYLFQDLNFTETIDHPLRLKNLNKKLAESKISMHLIKSDPCNKETSHFNEIDDDGLCNIQKKITPVKSVTSIENNIGMMSLQHSISNIIDESIIIVASLIDRPANLGGLARTCEILGVNELIIGNLQYTKGKEFQNLSVSSDKWINITEVKPYQLCEYLLKKKDMGWDLVGVEQTANSTNLLNMKFKKKTILVLGNEKSGIPANLIPLFDVCVEVPQVGIIRSLNVHVTGAICIWQYAKQHIFV</sequence>
<comment type="caution">
    <text evidence="13">The sequence shown here is derived from an EMBL/GenBank/DDBJ whole genome shotgun (WGS) entry which is preliminary data.</text>
</comment>
<dbReference type="EMBL" id="JACSDY010000012">
    <property type="protein sequence ID" value="KAF7413191.1"/>
    <property type="molecule type" value="Genomic_DNA"/>
</dbReference>
<organism evidence="13 14">
    <name type="scientific">Vespula pensylvanica</name>
    <name type="common">Western yellow jacket</name>
    <name type="synonym">Wasp</name>
    <dbReference type="NCBI Taxonomy" id="30213"/>
    <lineage>
        <taxon>Eukaryota</taxon>
        <taxon>Metazoa</taxon>
        <taxon>Ecdysozoa</taxon>
        <taxon>Arthropoda</taxon>
        <taxon>Hexapoda</taxon>
        <taxon>Insecta</taxon>
        <taxon>Pterygota</taxon>
        <taxon>Neoptera</taxon>
        <taxon>Endopterygota</taxon>
        <taxon>Hymenoptera</taxon>
        <taxon>Apocrita</taxon>
        <taxon>Aculeata</taxon>
        <taxon>Vespoidea</taxon>
        <taxon>Vespidae</taxon>
        <taxon>Vespinae</taxon>
        <taxon>Vespula</taxon>
    </lineage>
</organism>
<gene>
    <name evidence="13" type="ORF">H0235_013042</name>
</gene>
<dbReference type="SUPFAM" id="SSF75217">
    <property type="entry name" value="alpha/beta knot"/>
    <property type="match status" value="1"/>
</dbReference>
<keyword evidence="6" id="KW-0007">Acetylation</keyword>
<dbReference type="GO" id="GO:0003723">
    <property type="term" value="F:RNA binding"/>
    <property type="evidence" value="ECO:0007669"/>
    <property type="project" value="UniProtKB-KW"/>
</dbReference>
<evidence type="ECO:0000256" key="6">
    <source>
        <dbReference type="ARBA" id="ARBA00022990"/>
    </source>
</evidence>